<keyword evidence="2 8" id="KW-0812">Transmembrane</keyword>
<dbReference type="PRINTS" id="PR00237">
    <property type="entry name" value="GPCRRHODOPSN"/>
</dbReference>
<dbReference type="Pfam" id="PF00001">
    <property type="entry name" value="7tm_1"/>
    <property type="match status" value="1"/>
</dbReference>
<dbReference type="PROSITE" id="PS00237">
    <property type="entry name" value="G_PROTEIN_RECEP_F1_1"/>
    <property type="match status" value="1"/>
</dbReference>
<evidence type="ECO:0000256" key="3">
    <source>
        <dbReference type="ARBA" id="ARBA00022989"/>
    </source>
</evidence>
<evidence type="ECO:0000256" key="6">
    <source>
        <dbReference type="ARBA" id="ARBA00023170"/>
    </source>
</evidence>
<feature type="transmembrane region" description="Helical" evidence="9">
    <location>
        <begin position="355"/>
        <end position="374"/>
    </location>
</feature>
<feature type="transmembrane region" description="Helical" evidence="9">
    <location>
        <begin position="137"/>
        <end position="160"/>
    </location>
</feature>
<feature type="transmembrane region" description="Helical" evidence="9">
    <location>
        <begin position="187"/>
        <end position="215"/>
    </location>
</feature>
<evidence type="ECO:0000259" key="10">
    <source>
        <dbReference type="PROSITE" id="PS50262"/>
    </source>
</evidence>
<feature type="transmembrane region" description="Helical" evidence="9">
    <location>
        <begin position="20"/>
        <end position="46"/>
    </location>
</feature>
<evidence type="ECO:0000313" key="12">
    <source>
        <dbReference type="Proteomes" id="UP001634394"/>
    </source>
</evidence>
<dbReference type="Gene3D" id="1.20.1070.10">
    <property type="entry name" value="Rhodopsin 7-helix transmembrane proteins"/>
    <property type="match status" value="2"/>
</dbReference>
<dbReference type="PANTHER" id="PTHR24238">
    <property type="entry name" value="G-PROTEIN COUPLED RECEPTOR"/>
    <property type="match status" value="1"/>
</dbReference>
<feature type="transmembrane region" description="Helical" evidence="9">
    <location>
        <begin position="394"/>
        <end position="420"/>
    </location>
</feature>
<dbReference type="InterPro" id="IPR017452">
    <property type="entry name" value="GPCR_Rhodpsn_7TM"/>
</dbReference>
<dbReference type="PROSITE" id="PS50262">
    <property type="entry name" value="G_PROTEIN_RECEP_F1_2"/>
    <property type="match status" value="1"/>
</dbReference>
<organism evidence="11 12">
    <name type="scientific">Sinanodonta woodiana</name>
    <name type="common">Chinese pond mussel</name>
    <name type="synonym">Anodonta woodiana</name>
    <dbReference type="NCBI Taxonomy" id="1069815"/>
    <lineage>
        <taxon>Eukaryota</taxon>
        <taxon>Metazoa</taxon>
        <taxon>Spiralia</taxon>
        <taxon>Lophotrochozoa</taxon>
        <taxon>Mollusca</taxon>
        <taxon>Bivalvia</taxon>
        <taxon>Autobranchia</taxon>
        <taxon>Heteroconchia</taxon>
        <taxon>Palaeoheterodonta</taxon>
        <taxon>Unionida</taxon>
        <taxon>Unionoidea</taxon>
        <taxon>Unionidae</taxon>
        <taxon>Unioninae</taxon>
        <taxon>Sinanodonta</taxon>
    </lineage>
</organism>
<feature type="transmembrane region" description="Helical" evidence="9">
    <location>
        <begin position="96"/>
        <end position="116"/>
    </location>
</feature>
<feature type="domain" description="G-protein coupled receptors family 1 profile" evidence="10">
    <location>
        <begin position="38"/>
        <end position="417"/>
    </location>
</feature>
<evidence type="ECO:0000256" key="4">
    <source>
        <dbReference type="ARBA" id="ARBA00023040"/>
    </source>
</evidence>
<dbReference type="GO" id="GO:0004930">
    <property type="term" value="F:G protein-coupled receptor activity"/>
    <property type="evidence" value="ECO:0007669"/>
    <property type="project" value="UniProtKB-KW"/>
</dbReference>
<evidence type="ECO:0000256" key="1">
    <source>
        <dbReference type="ARBA" id="ARBA00004141"/>
    </source>
</evidence>
<sequence>MNNSSDTELLQRMNDEMSIVLIPVFIYMGVLILTGFVGNALVCYFYSFKTNSSPTNCFIVILAVFDVMNCTISMPMEIVDIRFYYLFPDDTACKVLRMMTFFCTISSAIILIAIATERYRKICLPFEKQITVLQAKFICVISMLIAIVISWPSIVFHSVVPVDVPIPENEAIQTYDCATVKVESLRIYLLAFSAIQFLLFVISCIALIVLYVLIYKRLIRLKNTRKRLTSLNDNSASLSTPSTTVMERDVLEMEQNAQKQATNVQVKDDKIKRKASILNAAYTQADQDKSGYNEEKKMVGGSEDKASIVSSEEKNLDAVGISDETVEKRLCSTKTLNSIRIVSNLARGKSKDSKFTTIALMITVVFIVSFLPYLCLSMWQSFSKGYVEHGMSDLQIVLFSIGVRSYFLNSVLNPFIYGFLNLKFRECIASVFFGCFRINPKGKRRHDV</sequence>
<dbReference type="SUPFAM" id="SSF81321">
    <property type="entry name" value="Family A G protein-coupled receptor-like"/>
    <property type="match status" value="1"/>
</dbReference>
<dbReference type="PANTHER" id="PTHR24238:SF47">
    <property type="entry name" value="ECDYSTEROIDS_DOPAMINE RECEPTOR-RELATED"/>
    <property type="match status" value="1"/>
</dbReference>
<reference evidence="11 12" key="1">
    <citation type="submission" date="2024-11" db="EMBL/GenBank/DDBJ databases">
        <title>Chromosome-level genome assembly of the freshwater bivalve Anodonta woodiana.</title>
        <authorList>
            <person name="Chen X."/>
        </authorList>
    </citation>
    <scope>NUCLEOTIDE SEQUENCE [LARGE SCALE GENOMIC DNA]</scope>
    <source>
        <strain evidence="11">MN2024</strain>
        <tissue evidence="11">Gills</tissue>
    </source>
</reference>
<evidence type="ECO:0000256" key="9">
    <source>
        <dbReference type="SAM" id="Phobius"/>
    </source>
</evidence>
<keyword evidence="3 9" id="KW-1133">Transmembrane helix</keyword>
<dbReference type="EMBL" id="JBJQND010000001">
    <property type="protein sequence ID" value="KAL3888003.1"/>
    <property type="molecule type" value="Genomic_DNA"/>
</dbReference>
<keyword evidence="5 9" id="KW-0472">Membrane</keyword>
<evidence type="ECO:0000256" key="7">
    <source>
        <dbReference type="ARBA" id="ARBA00023224"/>
    </source>
</evidence>
<proteinExistence type="inferred from homology"/>
<evidence type="ECO:0000256" key="5">
    <source>
        <dbReference type="ARBA" id="ARBA00023136"/>
    </source>
</evidence>
<gene>
    <name evidence="11" type="ORF">ACJMK2_000387</name>
</gene>
<dbReference type="GO" id="GO:0016020">
    <property type="term" value="C:membrane"/>
    <property type="evidence" value="ECO:0007669"/>
    <property type="project" value="UniProtKB-SubCell"/>
</dbReference>
<keyword evidence="12" id="KW-1185">Reference proteome</keyword>
<name>A0ABD3XRF4_SINWO</name>
<dbReference type="CDD" id="cd00637">
    <property type="entry name" value="7tm_classA_rhodopsin-like"/>
    <property type="match status" value="1"/>
</dbReference>
<comment type="similarity">
    <text evidence="8">Belongs to the G-protein coupled receptor 1 family.</text>
</comment>
<keyword evidence="7 8" id="KW-0807">Transducer</keyword>
<evidence type="ECO:0000256" key="8">
    <source>
        <dbReference type="RuleBase" id="RU000688"/>
    </source>
</evidence>
<protein>
    <recommendedName>
        <fullName evidence="10">G-protein coupled receptors family 1 profile domain-containing protein</fullName>
    </recommendedName>
</protein>
<comment type="subcellular location">
    <subcellularLocation>
        <location evidence="1">Membrane</location>
        <topology evidence="1">Multi-pass membrane protein</topology>
    </subcellularLocation>
</comment>
<dbReference type="AlphaFoldDB" id="A0ABD3XRF4"/>
<keyword evidence="6 8" id="KW-0675">Receptor</keyword>
<dbReference type="InterPro" id="IPR000276">
    <property type="entry name" value="GPCR_Rhodpsn"/>
</dbReference>
<evidence type="ECO:0000313" key="11">
    <source>
        <dbReference type="EMBL" id="KAL3888003.1"/>
    </source>
</evidence>
<dbReference type="Proteomes" id="UP001634394">
    <property type="component" value="Unassembled WGS sequence"/>
</dbReference>
<evidence type="ECO:0000256" key="2">
    <source>
        <dbReference type="ARBA" id="ARBA00022692"/>
    </source>
</evidence>
<accession>A0ABD3XRF4</accession>
<keyword evidence="4 8" id="KW-0297">G-protein coupled receptor</keyword>
<comment type="caution">
    <text evidence="11">The sequence shown here is derived from an EMBL/GenBank/DDBJ whole genome shotgun (WGS) entry which is preliminary data.</text>
</comment>
<feature type="transmembrane region" description="Helical" evidence="9">
    <location>
        <begin position="58"/>
        <end position="76"/>
    </location>
</feature>